<reference evidence="1 2" key="1">
    <citation type="journal article" date="2019" name="Int. J. Syst. Evol. Microbiol.">
        <title>The Global Catalogue of Microorganisms (GCM) 10K type strain sequencing project: providing services to taxonomists for standard genome sequencing and annotation.</title>
        <authorList>
            <consortium name="The Broad Institute Genomics Platform"/>
            <consortium name="The Broad Institute Genome Sequencing Center for Infectious Disease"/>
            <person name="Wu L."/>
            <person name="Ma J."/>
        </authorList>
    </citation>
    <scope>NUCLEOTIDE SEQUENCE [LARGE SCALE GENOMIC DNA]</scope>
    <source>
        <strain evidence="1 2">JCM 8201</strain>
    </source>
</reference>
<proteinExistence type="predicted"/>
<evidence type="ECO:0000313" key="2">
    <source>
        <dbReference type="Proteomes" id="UP001501842"/>
    </source>
</evidence>
<accession>A0ABN3TYB9</accession>
<evidence type="ECO:0000313" key="1">
    <source>
        <dbReference type="EMBL" id="GAA2720810.1"/>
    </source>
</evidence>
<dbReference type="Proteomes" id="UP001501842">
    <property type="component" value="Unassembled WGS sequence"/>
</dbReference>
<sequence>MPNRMTQIVYYIRAVGRVRNLLDRSGETEAFRAVGRSMPELFPEGLTAGRRGGGRGCGGPFP</sequence>
<dbReference type="EMBL" id="BAAATZ010000003">
    <property type="protein sequence ID" value="GAA2720810.1"/>
    <property type="molecule type" value="Genomic_DNA"/>
</dbReference>
<name>A0ABN3TYB9_9ACTN</name>
<comment type="caution">
    <text evidence="1">The sequence shown here is derived from an EMBL/GenBank/DDBJ whole genome shotgun (WGS) entry which is preliminary data.</text>
</comment>
<protein>
    <submittedName>
        <fullName evidence="1">Uncharacterized protein</fullName>
    </submittedName>
</protein>
<keyword evidence="2" id="KW-1185">Reference proteome</keyword>
<gene>
    <name evidence="1" type="ORF">GCM10010439_09550</name>
</gene>
<organism evidence="1 2">
    <name type="scientific">Actinocorallia aurantiaca</name>
    <dbReference type="NCBI Taxonomy" id="46204"/>
    <lineage>
        <taxon>Bacteria</taxon>
        <taxon>Bacillati</taxon>
        <taxon>Actinomycetota</taxon>
        <taxon>Actinomycetes</taxon>
        <taxon>Streptosporangiales</taxon>
        <taxon>Thermomonosporaceae</taxon>
        <taxon>Actinocorallia</taxon>
    </lineage>
</organism>